<proteinExistence type="predicted"/>
<dbReference type="RefSeq" id="WP_268779156.1">
    <property type="nucleotide sequence ID" value="NZ_JAPRAT010000005.1"/>
</dbReference>
<dbReference type="InterPro" id="IPR016120">
    <property type="entry name" value="Sig_transdc_His_kin_SpoOB"/>
</dbReference>
<reference evidence="6" key="1">
    <citation type="submission" date="2022-11" db="EMBL/GenBank/DDBJ databases">
        <title>WGS of Natronobacillus azotifigens 24KS-1, an anaerobic diazotrophic haloalkaliphile from soda-rich habitats.</title>
        <authorList>
            <person name="Sorokin D.Y."/>
            <person name="Merkel A.Y."/>
        </authorList>
    </citation>
    <scope>NUCLEOTIDE SEQUENCE</scope>
    <source>
        <strain evidence="6">24KS-1</strain>
    </source>
</reference>
<organism evidence="6 7">
    <name type="scientific">Natronobacillus azotifigens</name>
    <dbReference type="NCBI Taxonomy" id="472978"/>
    <lineage>
        <taxon>Bacteria</taxon>
        <taxon>Bacillati</taxon>
        <taxon>Bacillota</taxon>
        <taxon>Bacilli</taxon>
        <taxon>Bacillales</taxon>
        <taxon>Bacillaceae</taxon>
        <taxon>Natronobacillus</taxon>
    </lineage>
</organism>
<keyword evidence="7" id="KW-1185">Reference proteome</keyword>
<dbReference type="GO" id="GO:0000155">
    <property type="term" value="F:phosphorelay sensor kinase activity"/>
    <property type="evidence" value="ECO:0007669"/>
    <property type="project" value="InterPro"/>
</dbReference>
<protein>
    <submittedName>
        <fullName evidence="6">Spo0B domain-containing protein</fullName>
    </submittedName>
</protein>
<dbReference type="Gene3D" id="3.30.565.30">
    <property type="entry name" value="Sporulation initiation phosphotransferase B (SpoOB), C-terminal domain"/>
    <property type="match status" value="1"/>
</dbReference>
<dbReference type="InterPro" id="IPR016122">
    <property type="entry name" value="SpoOB_C"/>
</dbReference>
<evidence type="ECO:0000259" key="4">
    <source>
        <dbReference type="Pfam" id="PF14682"/>
    </source>
</evidence>
<dbReference type="EMBL" id="JAPRAT010000005">
    <property type="protein sequence ID" value="MCZ0702388.1"/>
    <property type="molecule type" value="Genomic_DNA"/>
</dbReference>
<feature type="domain" description="SpoOB alpha-helical" evidence="5">
    <location>
        <begin position="4"/>
        <end position="55"/>
    </location>
</feature>
<gene>
    <name evidence="6" type="ORF">OWO01_04070</name>
</gene>
<dbReference type="Proteomes" id="UP001084197">
    <property type="component" value="Unassembled WGS sequence"/>
</dbReference>
<name>A0A9J6RAQ3_9BACI</name>
<dbReference type="Pfam" id="PF14689">
    <property type="entry name" value="SPOB_a"/>
    <property type="match status" value="1"/>
</dbReference>
<sequence length="175" mass="20473">MKEEEVVKILRHYRHDCFNDIQVVMGYAQMGKLDKVQNKLTEIAERMAKEQKLQNTPLPKTVVAILQVKFNYNQFQLQTSVIIQDNASIQQDDQKLAKQIEQIFTFFSEHAMNLVLYHGTIKIQQLNRQELKLTIDLSNGFDQPDELIEKLKQIDEKIEISNPDPEKFQVGWVAK</sequence>
<accession>A0A9J6RAQ3</accession>
<dbReference type="Pfam" id="PF14682">
    <property type="entry name" value="SPOB_ab"/>
    <property type="match status" value="1"/>
</dbReference>
<evidence type="ECO:0000313" key="6">
    <source>
        <dbReference type="EMBL" id="MCZ0702388.1"/>
    </source>
</evidence>
<evidence type="ECO:0000259" key="5">
    <source>
        <dbReference type="Pfam" id="PF14689"/>
    </source>
</evidence>
<evidence type="ECO:0000313" key="7">
    <source>
        <dbReference type="Proteomes" id="UP001084197"/>
    </source>
</evidence>
<dbReference type="AlphaFoldDB" id="A0A9J6RAQ3"/>
<evidence type="ECO:0000256" key="1">
    <source>
        <dbReference type="ARBA" id="ARBA00022553"/>
    </source>
</evidence>
<dbReference type="SUPFAM" id="SSF55890">
    <property type="entry name" value="Sporulation response regulatory protein Spo0B"/>
    <property type="match status" value="1"/>
</dbReference>
<dbReference type="InterPro" id="IPR037100">
    <property type="entry name" value="Spo0B_C_sf"/>
</dbReference>
<comment type="caution">
    <text evidence="6">The sequence shown here is derived from an EMBL/GenBank/DDBJ whole genome shotgun (WGS) entry which is preliminary data.</text>
</comment>
<keyword evidence="3" id="KW-0418">Kinase</keyword>
<keyword evidence="1" id="KW-0597">Phosphoprotein</keyword>
<feature type="domain" description="Sporulation initiation phosphotransferase B C-terminal" evidence="4">
    <location>
        <begin position="70"/>
        <end position="159"/>
    </location>
</feature>
<evidence type="ECO:0000256" key="2">
    <source>
        <dbReference type="ARBA" id="ARBA00022679"/>
    </source>
</evidence>
<evidence type="ECO:0000256" key="3">
    <source>
        <dbReference type="ARBA" id="ARBA00022777"/>
    </source>
</evidence>
<keyword evidence="2" id="KW-0808">Transferase</keyword>
<dbReference type="InterPro" id="IPR039506">
    <property type="entry name" value="SPOB_a"/>
</dbReference>
<dbReference type="Gene3D" id="1.10.287.130">
    <property type="match status" value="1"/>
</dbReference>